<keyword evidence="2" id="KW-1185">Reference proteome</keyword>
<evidence type="ECO:0000313" key="1">
    <source>
        <dbReference type="EMBL" id="KAJ9061493.1"/>
    </source>
</evidence>
<comment type="caution">
    <text evidence="1">The sequence shown here is derived from an EMBL/GenBank/DDBJ whole genome shotgun (WGS) entry which is preliminary data.</text>
</comment>
<evidence type="ECO:0000313" key="2">
    <source>
        <dbReference type="Proteomes" id="UP001165960"/>
    </source>
</evidence>
<organism evidence="1 2">
    <name type="scientific">Entomophthora muscae</name>
    <dbReference type="NCBI Taxonomy" id="34485"/>
    <lineage>
        <taxon>Eukaryota</taxon>
        <taxon>Fungi</taxon>
        <taxon>Fungi incertae sedis</taxon>
        <taxon>Zoopagomycota</taxon>
        <taxon>Entomophthoromycotina</taxon>
        <taxon>Entomophthoromycetes</taxon>
        <taxon>Entomophthorales</taxon>
        <taxon>Entomophthoraceae</taxon>
        <taxon>Entomophthora</taxon>
    </lineage>
</organism>
<gene>
    <name evidence="1" type="ORF">DSO57_1020073</name>
</gene>
<dbReference type="EMBL" id="QTSX02005063">
    <property type="protein sequence ID" value="KAJ9061493.1"/>
    <property type="molecule type" value="Genomic_DNA"/>
</dbReference>
<accession>A0ACC2SGP3</accession>
<proteinExistence type="predicted"/>
<reference evidence="1" key="1">
    <citation type="submission" date="2022-04" db="EMBL/GenBank/DDBJ databases">
        <title>Genome of the entomopathogenic fungus Entomophthora muscae.</title>
        <authorList>
            <person name="Elya C."/>
            <person name="Lovett B.R."/>
            <person name="Lee E."/>
            <person name="Macias A.M."/>
            <person name="Hajek A.E."/>
            <person name="De Bivort B.L."/>
            <person name="Kasson M.T."/>
            <person name="De Fine Licht H.H."/>
            <person name="Stajich J.E."/>
        </authorList>
    </citation>
    <scope>NUCLEOTIDE SEQUENCE</scope>
    <source>
        <strain evidence="1">Berkeley</strain>
    </source>
</reference>
<protein>
    <submittedName>
        <fullName evidence="1">Uncharacterized protein</fullName>
    </submittedName>
</protein>
<sequence length="658" mass="74072">MERVNKSYPTLTSKQESPPVSTPGLNRSSMFTTPQAKRGKTPDPNNQHNDDENEKRERRKTVMDLKRRRPTLLPSPRKKSRGEIELETEAPLPVLTTLSVEEINRRYEEWMKIAADNLSFFRDGNTINFQKASCTLDGCVKIYTSRVDSVVSETGILLNGLAESSAQRTKALVEEFEDGSTEKIKKKALRSEQTLKTCADFDEGGARGLLLNHLTTQGDGRLIFDASDATMMNKDPNSSQEEAAGVERIPIGLQALREKEKDDSFASEGFPDLPYEHDDFFNEPAEINGDISFATFAQQAISNADGDVPFDYQDETALVPSGSRPEVALLTESDNVYSYFDSRFVKNWAGPEHWKLKPAAPTKPKDQTQSSEPKAKVEKSKFEINFSGLENDIDFMSLFSKGRELTNSKIHDRNQGTHLLPDDLHFTSKNFLSLFNKPTFSLKPKHFQIPGKEGHMAFADEANAEHAYDMDCFDGHFSNEYASDNQGELEEPNTVFGSALDNPDTMFDMNTTFFEKEIKNNNFGEQLVPALKRIQAVRINYMRTAKRVDVKLLKDNLWKKISPSQAENENVPVLGNLDDEPLAPPVEPEIEPQSFSNVVKGLSSLYPKKKFNDLSVPFCFICLLHLANEHNLEIQSNSDMNELLIKSESITELKPGQN</sequence>
<dbReference type="Proteomes" id="UP001165960">
    <property type="component" value="Unassembled WGS sequence"/>
</dbReference>
<name>A0ACC2SGP3_9FUNG</name>